<feature type="binding site" evidence="20">
    <location>
        <position position="170"/>
    </location>
    <ligand>
        <name>UDP-N-acetyl-alpha-D-glucosamine</name>
        <dbReference type="ChEBI" id="CHEBI:57705"/>
    </ligand>
</feature>
<comment type="catalytic activity">
    <reaction evidence="18 20">
        <text>N-acetyl-alpha-D-glucosamine 1-phosphate + UTP + H(+) = UDP-N-acetyl-alpha-D-glucosamine + diphosphate</text>
        <dbReference type="Rhea" id="RHEA:13509"/>
        <dbReference type="ChEBI" id="CHEBI:15378"/>
        <dbReference type="ChEBI" id="CHEBI:33019"/>
        <dbReference type="ChEBI" id="CHEBI:46398"/>
        <dbReference type="ChEBI" id="CHEBI:57705"/>
        <dbReference type="ChEBI" id="CHEBI:57776"/>
        <dbReference type="EC" id="2.7.7.23"/>
    </reaction>
</comment>
<keyword evidence="7 20" id="KW-0808">Transferase</keyword>
<dbReference type="InterPro" id="IPR001451">
    <property type="entry name" value="Hexapep"/>
</dbReference>
<keyword evidence="11 20" id="KW-0460">Magnesium</keyword>
<proteinExistence type="inferred from homology"/>
<dbReference type="Gene3D" id="2.160.10.10">
    <property type="entry name" value="Hexapeptide repeat proteins"/>
    <property type="match status" value="1"/>
</dbReference>
<dbReference type="AlphaFoldDB" id="A0A2N5ZJ71"/>
<comment type="pathway">
    <text evidence="20">Bacterial outer membrane biogenesis; LPS lipid A biosynthesis.</text>
</comment>
<feature type="region of interest" description="Pyrophosphorylase" evidence="20">
    <location>
        <begin position="1"/>
        <end position="229"/>
    </location>
</feature>
<comment type="caution">
    <text evidence="20">Lacks conserved residue(s) required for the propagation of feature annotation.</text>
</comment>
<sequence length="419" mass="46680">MQVLILAAGKGTRMKSPNPKVLFEIAGFPMLFHVMKAFEGIKGVNKINVLTGYRSDLIREKISPLFPETSFYLQKEQLGTGHAVKCFIDEKTVQDEDIFIACGDTPLLKKEELEEFATFHKENKNVLSVMSMSPEDPFGYGRIMTEENVPVEIIEEKDADNDQKKIRRVNSGIYIIKESFIRECIDKIDTDNSQGEFYLTDLVRLCYEKGLSSGVFEGNIHNLEGINDIKALSLARKEIHRRINEKLMLSGVDIYDPESTFIDLDVEIEADVKILPFTVIKSGSFIESGSSIGPFARLRQGSLVGKRCKIGNFVETKKAVFKDGVKASHLSYIGDSVIGMGTNIGAGTITCNYDGKNKFKTVIGENVFIGSNTSLIAPVKIDDNSKIGAGSVISKDVPEYSLSYSRAKQSIKKNHFRRK</sequence>
<dbReference type="GO" id="GO:0006048">
    <property type="term" value="P:UDP-N-acetylglucosamine biosynthetic process"/>
    <property type="evidence" value="ECO:0007669"/>
    <property type="project" value="UniProtKB-UniPathway"/>
</dbReference>
<dbReference type="GO" id="GO:0071555">
    <property type="term" value="P:cell wall organization"/>
    <property type="evidence" value="ECO:0007669"/>
    <property type="project" value="UniProtKB-KW"/>
</dbReference>
<dbReference type="InterPro" id="IPR029044">
    <property type="entry name" value="Nucleotide-diphossugar_trans"/>
</dbReference>
<dbReference type="Pfam" id="PF00483">
    <property type="entry name" value="NTP_transferase"/>
    <property type="match status" value="1"/>
</dbReference>
<keyword evidence="9 20" id="KW-0479">Metal-binding</keyword>
<dbReference type="GO" id="GO:0016020">
    <property type="term" value="C:membrane"/>
    <property type="evidence" value="ECO:0007669"/>
    <property type="project" value="GOC"/>
</dbReference>
<dbReference type="EC" id="2.7.7.23" evidence="20"/>
<dbReference type="InterPro" id="IPR018357">
    <property type="entry name" value="Hexapep_transf_CS"/>
</dbReference>
<dbReference type="UniPathway" id="UPA00113">
    <property type="reaction ID" value="UER00532"/>
</dbReference>
<evidence type="ECO:0000256" key="20">
    <source>
        <dbReference type="HAMAP-Rule" id="MF_01631"/>
    </source>
</evidence>
<dbReference type="PANTHER" id="PTHR43584">
    <property type="entry name" value="NUCLEOTIDYL TRANSFERASE"/>
    <property type="match status" value="1"/>
</dbReference>
<dbReference type="EMBL" id="PKTG01000053">
    <property type="protein sequence ID" value="PLX18747.1"/>
    <property type="molecule type" value="Genomic_DNA"/>
</dbReference>
<dbReference type="GO" id="GO:0008360">
    <property type="term" value="P:regulation of cell shape"/>
    <property type="evidence" value="ECO:0007669"/>
    <property type="project" value="UniProtKB-KW"/>
</dbReference>
<dbReference type="Pfam" id="PF00132">
    <property type="entry name" value="Hexapep"/>
    <property type="match status" value="1"/>
</dbReference>
<dbReference type="HAMAP" id="MF_01631">
    <property type="entry name" value="GlmU"/>
    <property type="match status" value="1"/>
</dbReference>
<feature type="binding site" evidence="20">
    <location>
        <position position="346"/>
    </location>
    <ligand>
        <name>acetyl-CoA</name>
        <dbReference type="ChEBI" id="CHEBI:57288"/>
    </ligand>
</feature>
<dbReference type="GO" id="GO:0019134">
    <property type="term" value="F:glucosamine-1-phosphate N-acetyltransferase activity"/>
    <property type="evidence" value="ECO:0007669"/>
    <property type="project" value="UniProtKB-UniRule"/>
</dbReference>
<keyword evidence="12 20" id="KW-0133">Cell shape</keyword>
<feature type="binding site" evidence="20">
    <location>
        <position position="104"/>
    </location>
    <ligand>
        <name>Mg(2+)</name>
        <dbReference type="ChEBI" id="CHEBI:18420"/>
    </ligand>
</feature>
<dbReference type="InterPro" id="IPR005882">
    <property type="entry name" value="Bifunctional_GlmU"/>
</dbReference>
<evidence type="ECO:0000256" key="15">
    <source>
        <dbReference type="ARBA" id="ARBA00023315"/>
    </source>
</evidence>
<name>A0A2N5ZJ71_MUIH1</name>
<feature type="binding site" evidence="20">
    <location>
        <begin position="6"/>
        <end position="9"/>
    </location>
    <ligand>
        <name>UDP-N-acetyl-alpha-D-glucosamine</name>
        <dbReference type="ChEBI" id="CHEBI:57705"/>
    </ligand>
</feature>
<dbReference type="InterPro" id="IPR050065">
    <property type="entry name" value="GlmU-like"/>
</dbReference>
<comment type="catalytic activity">
    <reaction evidence="17 20">
        <text>alpha-D-glucosamine 1-phosphate + acetyl-CoA = N-acetyl-alpha-D-glucosamine 1-phosphate + CoA + H(+)</text>
        <dbReference type="Rhea" id="RHEA:13725"/>
        <dbReference type="ChEBI" id="CHEBI:15378"/>
        <dbReference type="ChEBI" id="CHEBI:57287"/>
        <dbReference type="ChEBI" id="CHEBI:57288"/>
        <dbReference type="ChEBI" id="CHEBI:57776"/>
        <dbReference type="ChEBI" id="CHEBI:58516"/>
        <dbReference type="EC" id="2.3.1.157"/>
    </reaction>
</comment>
<feature type="binding site" evidence="20">
    <location>
        <position position="20"/>
    </location>
    <ligand>
        <name>UDP-N-acetyl-alpha-D-glucosamine</name>
        <dbReference type="ChEBI" id="CHEBI:57705"/>
    </ligand>
</feature>
<evidence type="ECO:0000313" key="22">
    <source>
        <dbReference type="EMBL" id="PLX18747.1"/>
    </source>
</evidence>
<evidence type="ECO:0000256" key="6">
    <source>
        <dbReference type="ARBA" id="ARBA00022490"/>
    </source>
</evidence>
<dbReference type="EC" id="2.3.1.157" evidence="20"/>
<feature type="binding site" evidence="20">
    <location>
        <position position="155"/>
    </location>
    <ligand>
        <name>UDP-N-acetyl-alpha-D-glucosamine</name>
        <dbReference type="ChEBI" id="CHEBI:57705"/>
    </ligand>
</feature>
<comment type="pathway">
    <text evidence="3 20">Nucleotide-sugar biosynthesis; UDP-N-acetyl-alpha-D-glucosamine biosynthesis; UDP-N-acetyl-alpha-D-glucosamine from N-acetyl-alpha-D-glucosamine 1-phosphate: step 1/1.</text>
</comment>
<feature type="region of interest" description="Linker" evidence="20">
    <location>
        <begin position="230"/>
        <end position="250"/>
    </location>
</feature>
<feature type="active site" description="Proton acceptor" evidence="20">
    <location>
        <position position="329"/>
    </location>
</feature>
<feature type="binding site" evidence="20">
    <location>
        <position position="389"/>
    </location>
    <ligand>
        <name>acetyl-CoA</name>
        <dbReference type="ChEBI" id="CHEBI:57288"/>
    </ligand>
</feature>
<evidence type="ECO:0000256" key="1">
    <source>
        <dbReference type="ARBA" id="ARBA00004496"/>
    </source>
</evidence>
<dbReference type="UniPathway" id="UPA00973"/>
<dbReference type="GO" id="GO:0009252">
    <property type="term" value="P:peptidoglycan biosynthetic process"/>
    <property type="evidence" value="ECO:0007669"/>
    <property type="project" value="UniProtKB-UniRule"/>
</dbReference>
<dbReference type="PROSITE" id="PS00101">
    <property type="entry name" value="HEXAPEP_TRANSFERASES"/>
    <property type="match status" value="1"/>
</dbReference>
<keyword evidence="6 20" id="KW-0963">Cytoplasm</keyword>
<feature type="binding site" evidence="20">
    <location>
        <position position="141"/>
    </location>
    <ligand>
        <name>UDP-N-acetyl-alpha-D-glucosamine</name>
        <dbReference type="ChEBI" id="CHEBI:57705"/>
    </ligand>
</feature>
<keyword evidence="15 20" id="KW-0012">Acyltransferase</keyword>
<feature type="domain" description="Nucleotidyl transferase" evidence="21">
    <location>
        <begin position="4"/>
        <end position="210"/>
    </location>
</feature>
<evidence type="ECO:0000256" key="13">
    <source>
        <dbReference type="ARBA" id="ARBA00022984"/>
    </source>
</evidence>
<comment type="pathway">
    <text evidence="2 20">Nucleotide-sugar biosynthesis; UDP-N-acetyl-alpha-D-glucosamine biosynthesis; N-acetyl-alpha-D-glucosamine 1-phosphate from alpha-D-glucosamine 6-phosphate (route II): step 2/2.</text>
</comment>
<evidence type="ECO:0000256" key="18">
    <source>
        <dbReference type="ARBA" id="ARBA00048493"/>
    </source>
</evidence>
<dbReference type="GO" id="GO:0000902">
    <property type="term" value="P:cell morphogenesis"/>
    <property type="evidence" value="ECO:0007669"/>
    <property type="project" value="UniProtKB-UniRule"/>
</dbReference>
<keyword evidence="10 20" id="KW-0677">Repeat</keyword>
<feature type="binding site" evidence="20">
    <location>
        <position position="74"/>
    </location>
    <ligand>
        <name>UDP-N-acetyl-alpha-D-glucosamine</name>
        <dbReference type="ChEBI" id="CHEBI:57705"/>
    </ligand>
</feature>
<evidence type="ECO:0000256" key="7">
    <source>
        <dbReference type="ARBA" id="ARBA00022679"/>
    </source>
</evidence>
<dbReference type="SUPFAM" id="SSF51161">
    <property type="entry name" value="Trimeric LpxA-like enzymes"/>
    <property type="match status" value="1"/>
</dbReference>
<feature type="binding site" evidence="20">
    <location>
        <position position="406"/>
    </location>
    <ligand>
        <name>acetyl-CoA</name>
        <dbReference type="ChEBI" id="CHEBI:57288"/>
    </ligand>
</feature>
<feature type="binding site" evidence="20">
    <location>
        <position position="227"/>
    </location>
    <ligand>
        <name>UDP-N-acetyl-alpha-D-glucosamine</name>
        <dbReference type="ChEBI" id="CHEBI:57705"/>
    </ligand>
</feature>
<organism evidence="22 23">
    <name type="scientific">Muiribacterium halophilum</name>
    <dbReference type="NCBI Taxonomy" id="2053465"/>
    <lineage>
        <taxon>Bacteria</taxon>
        <taxon>Candidatus Muiribacteriota</taxon>
        <taxon>Candidatus Muiribacteriia</taxon>
        <taxon>Candidatus Muiribacteriales</taxon>
        <taxon>Candidatus Muiribacteriaceae</taxon>
        <taxon>Candidatus Muiribacterium</taxon>
    </lineage>
</organism>
<dbReference type="GO" id="GO:0003977">
    <property type="term" value="F:UDP-N-acetylglucosamine diphosphorylase activity"/>
    <property type="evidence" value="ECO:0007669"/>
    <property type="project" value="UniProtKB-UniRule"/>
</dbReference>
<dbReference type="SUPFAM" id="SSF53448">
    <property type="entry name" value="Nucleotide-diphospho-sugar transferases"/>
    <property type="match status" value="1"/>
</dbReference>
<feature type="binding site" evidence="20">
    <location>
        <begin position="79"/>
        <end position="80"/>
    </location>
    <ligand>
        <name>UDP-N-acetyl-alpha-D-glucosamine</name>
        <dbReference type="ChEBI" id="CHEBI:57705"/>
    </ligand>
</feature>
<keyword evidence="16 20" id="KW-0961">Cell wall biogenesis/degradation</keyword>
<gene>
    <name evidence="20 22" type="primary">glmU</name>
    <name evidence="22" type="ORF">C0601_04010</name>
</gene>
<feature type="binding site" evidence="20">
    <location>
        <position position="299"/>
    </location>
    <ligand>
        <name>UDP-N-acetyl-alpha-D-glucosamine</name>
        <dbReference type="ChEBI" id="CHEBI:57705"/>
    </ligand>
</feature>
<protein>
    <recommendedName>
        <fullName evidence="20">Bifunctional protein GlmU</fullName>
    </recommendedName>
    <domain>
        <recommendedName>
            <fullName evidence="20">UDP-N-acetylglucosamine pyrophosphorylase</fullName>
            <ecNumber evidence="20">2.7.7.23</ecNumber>
        </recommendedName>
        <alternativeName>
            <fullName evidence="20">N-acetylglucosamine-1-phosphate uridyltransferase</fullName>
        </alternativeName>
    </domain>
    <domain>
        <recommendedName>
            <fullName evidence="20">Glucosamine-1-phosphate N-acetyltransferase</fullName>
            <ecNumber evidence="20">2.3.1.157</ecNumber>
        </recommendedName>
    </domain>
</protein>
<evidence type="ECO:0000256" key="12">
    <source>
        <dbReference type="ARBA" id="ARBA00022960"/>
    </source>
</evidence>
<feature type="binding site" evidence="20">
    <location>
        <position position="317"/>
    </location>
    <ligand>
        <name>UDP-N-acetyl-alpha-D-glucosamine</name>
        <dbReference type="ChEBI" id="CHEBI:57705"/>
    </ligand>
</feature>
<evidence type="ECO:0000256" key="14">
    <source>
        <dbReference type="ARBA" id="ARBA00023268"/>
    </source>
</evidence>
<accession>A0A2N5ZJ71</accession>
<keyword evidence="14 20" id="KW-0511">Multifunctional enzyme</keyword>
<dbReference type="Gene3D" id="3.90.550.10">
    <property type="entry name" value="Spore Coat Polysaccharide Biosynthesis Protein SpsA, Chain A"/>
    <property type="match status" value="1"/>
</dbReference>
<feature type="binding site" evidence="20">
    <location>
        <position position="371"/>
    </location>
    <ligand>
        <name>acetyl-CoA</name>
        <dbReference type="ChEBI" id="CHEBI:57288"/>
    </ligand>
</feature>
<feature type="binding site" evidence="20">
    <location>
        <position position="343"/>
    </location>
    <ligand>
        <name>UDP-N-acetyl-alpha-D-glucosamine</name>
        <dbReference type="ChEBI" id="CHEBI:57705"/>
    </ligand>
</feature>
<evidence type="ECO:0000256" key="4">
    <source>
        <dbReference type="ARBA" id="ARBA00007707"/>
    </source>
</evidence>
<evidence type="ECO:0000256" key="19">
    <source>
        <dbReference type="ARBA" id="ARBA00049628"/>
    </source>
</evidence>
<comment type="similarity">
    <text evidence="4 20">In the C-terminal section; belongs to the transferase hexapeptide repeat family.</text>
</comment>
<comment type="caution">
    <text evidence="22">The sequence shown here is derived from an EMBL/GenBank/DDBJ whole genome shotgun (WGS) entry which is preliminary data.</text>
</comment>
<dbReference type="InterPro" id="IPR005835">
    <property type="entry name" value="NTP_transferase_dom"/>
</dbReference>
<feature type="binding site" evidence="20">
    <location>
        <position position="227"/>
    </location>
    <ligand>
        <name>Mg(2+)</name>
        <dbReference type="ChEBI" id="CHEBI:18420"/>
    </ligand>
</feature>
<evidence type="ECO:0000256" key="17">
    <source>
        <dbReference type="ARBA" id="ARBA00048247"/>
    </source>
</evidence>
<evidence type="ECO:0000256" key="5">
    <source>
        <dbReference type="ARBA" id="ARBA00007947"/>
    </source>
</evidence>
<evidence type="ECO:0000256" key="2">
    <source>
        <dbReference type="ARBA" id="ARBA00005166"/>
    </source>
</evidence>
<dbReference type="CDD" id="cd03353">
    <property type="entry name" value="LbH_GlmU_C"/>
    <property type="match status" value="1"/>
</dbReference>
<dbReference type="InterPro" id="IPR011004">
    <property type="entry name" value="Trimer_LpxA-like_sf"/>
</dbReference>
<evidence type="ECO:0000256" key="9">
    <source>
        <dbReference type="ARBA" id="ARBA00022723"/>
    </source>
</evidence>
<feature type="binding site" evidence="20">
    <location>
        <position position="332"/>
    </location>
    <ligand>
        <name>UDP-N-acetyl-alpha-D-glucosamine</name>
        <dbReference type="ChEBI" id="CHEBI:57705"/>
    </ligand>
</feature>
<feature type="binding site" evidence="20">
    <location>
        <begin position="352"/>
        <end position="353"/>
    </location>
    <ligand>
        <name>acetyl-CoA</name>
        <dbReference type="ChEBI" id="CHEBI:57288"/>
    </ligand>
</feature>
<comment type="cofactor">
    <cofactor evidence="20">
        <name>Mg(2+)</name>
        <dbReference type="ChEBI" id="CHEBI:18420"/>
    </cofactor>
    <text evidence="20">Binds 1 Mg(2+) ion per subunit.</text>
</comment>
<keyword evidence="13 20" id="KW-0573">Peptidoglycan synthesis</keyword>
<dbReference type="CDD" id="cd02540">
    <property type="entry name" value="GT2_GlmU_N_bac"/>
    <property type="match status" value="1"/>
</dbReference>
<keyword evidence="8 20" id="KW-0548">Nucleotidyltransferase</keyword>
<feature type="region of interest" description="N-acetyltransferase" evidence="20">
    <location>
        <begin position="251"/>
        <end position="419"/>
    </location>
</feature>
<dbReference type="InterPro" id="IPR038009">
    <property type="entry name" value="GlmU_C_LbH"/>
</dbReference>
<evidence type="ECO:0000256" key="16">
    <source>
        <dbReference type="ARBA" id="ARBA00023316"/>
    </source>
</evidence>
<dbReference type="GO" id="GO:0005737">
    <property type="term" value="C:cytoplasm"/>
    <property type="evidence" value="ECO:0007669"/>
    <property type="project" value="UniProtKB-SubCell"/>
</dbReference>
<dbReference type="PANTHER" id="PTHR43584:SF3">
    <property type="entry name" value="BIFUNCTIONAL PROTEIN GLMU"/>
    <property type="match status" value="1"/>
</dbReference>
<reference evidence="22 23" key="1">
    <citation type="submission" date="2017-11" db="EMBL/GenBank/DDBJ databases">
        <title>Genome-resolved metagenomics identifies genetic mobility, metabolic interactions, and unexpected diversity in perchlorate-reducing communities.</title>
        <authorList>
            <person name="Barnum T.P."/>
            <person name="Figueroa I.A."/>
            <person name="Carlstrom C.I."/>
            <person name="Lucas L.N."/>
            <person name="Engelbrektson A.L."/>
            <person name="Coates J.D."/>
        </authorList>
    </citation>
    <scope>NUCLEOTIDE SEQUENCE [LARGE SCALE GENOMIC DNA]</scope>
    <source>
        <strain evidence="22">BM706</strain>
    </source>
</reference>
<dbReference type="Proteomes" id="UP000234857">
    <property type="component" value="Unassembled WGS sequence"/>
</dbReference>
<comment type="function">
    <text evidence="19 20">Catalyzes the last two sequential reactions in the de novo biosynthetic pathway for UDP-N-acetylglucosamine (UDP-GlcNAc). The C-terminal domain catalyzes the transfer of acetyl group from acetyl coenzyme A to glucosamine-1-phosphate (GlcN-1-P) to produce N-acetylglucosamine-1-phosphate (GlcNAc-1-P), which is converted into UDP-GlcNAc by the transfer of uridine 5-monophosphate (from uridine 5-triphosphate), a reaction catalyzed by the N-terminal domain.</text>
</comment>
<evidence type="ECO:0000256" key="8">
    <source>
        <dbReference type="ARBA" id="ARBA00022695"/>
    </source>
</evidence>
<evidence type="ECO:0000256" key="10">
    <source>
        <dbReference type="ARBA" id="ARBA00022737"/>
    </source>
</evidence>
<evidence type="ECO:0000259" key="21">
    <source>
        <dbReference type="Pfam" id="PF00483"/>
    </source>
</evidence>
<evidence type="ECO:0000313" key="23">
    <source>
        <dbReference type="Proteomes" id="UP000234857"/>
    </source>
</evidence>
<dbReference type="GO" id="GO:0009245">
    <property type="term" value="P:lipid A biosynthetic process"/>
    <property type="evidence" value="ECO:0007669"/>
    <property type="project" value="UniProtKB-UniRule"/>
</dbReference>
<comment type="similarity">
    <text evidence="5 20">In the N-terminal section; belongs to the N-acetylglucosamine-1-phosphate uridyltransferase family.</text>
</comment>
<evidence type="ECO:0000256" key="11">
    <source>
        <dbReference type="ARBA" id="ARBA00022842"/>
    </source>
</evidence>
<comment type="subunit">
    <text evidence="20">Homotrimer.</text>
</comment>
<dbReference type="GO" id="GO:0000287">
    <property type="term" value="F:magnesium ion binding"/>
    <property type="evidence" value="ECO:0007669"/>
    <property type="project" value="UniProtKB-UniRule"/>
</dbReference>
<evidence type="ECO:0000256" key="3">
    <source>
        <dbReference type="ARBA" id="ARBA00005208"/>
    </source>
</evidence>
<comment type="subcellular location">
    <subcellularLocation>
        <location evidence="1 20">Cytoplasm</location>
    </subcellularLocation>
</comment>